<keyword evidence="1" id="KW-0812">Transmembrane</keyword>
<sequence>MLLSTEEIVQNAETRRGTRPSNENPTTITSVITSEPEEEETADPGVMGGNLLKSKIDNRHRLWKSGTKDNTSVVVIIIGIVAIMLACVIAISVILVVIILRKRKKKEQQVAKKFVMAKTPRKMECADLNATKFTHGGALVLDAKLHGPVVHAEGDAEGRTIQTVQFDPHLNEIVDIGTNIDVLPETNDTTTVATTAAAEKRTIMEKVIKLGKVSNHSSYLLYHAIIGEC</sequence>
<dbReference type="AlphaFoldDB" id="A0AA36M5I8"/>
<protein>
    <submittedName>
        <fullName evidence="2">Uncharacterized protein</fullName>
    </submittedName>
</protein>
<reference evidence="2" key="1">
    <citation type="submission" date="2023-07" db="EMBL/GenBank/DDBJ databases">
        <authorList>
            <consortium name="CYATHOMIX"/>
        </authorList>
    </citation>
    <scope>NUCLEOTIDE SEQUENCE</scope>
    <source>
        <strain evidence="2">N/A</strain>
    </source>
</reference>
<proteinExistence type="predicted"/>
<name>A0AA36M5I8_CYLNA</name>
<keyword evidence="3" id="KW-1185">Reference proteome</keyword>
<feature type="transmembrane region" description="Helical" evidence="1">
    <location>
        <begin position="73"/>
        <end position="100"/>
    </location>
</feature>
<keyword evidence="1" id="KW-0472">Membrane</keyword>
<evidence type="ECO:0000256" key="1">
    <source>
        <dbReference type="SAM" id="Phobius"/>
    </source>
</evidence>
<gene>
    <name evidence="2" type="ORF">CYNAS_LOCUS10876</name>
</gene>
<accession>A0AA36M5I8</accession>
<dbReference type="Proteomes" id="UP001176961">
    <property type="component" value="Unassembled WGS sequence"/>
</dbReference>
<evidence type="ECO:0000313" key="2">
    <source>
        <dbReference type="EMBL" id="CAJ0598893.1"/>
    </source>
</evidence>
<organism evidence="2 3">
    <name type="scientific">Cylicocyclus nassatus</name>
    <name type="common">Nematode worm</name>
    <dbReference type="NCBI Taxonomy" id="53992"/>
    <lineage>
        <taxon>Eukaryota</taxon>
        <taxon>Metazoa</taxon>
        <taxon>Ecdysozoa</taxon>
        <taxon>Nematoda</taxon>
        <taxon>Chromadorea</taxon>
        <taxon>Rhabditida</taxon>
        <taxon>Rhabditina</taxon>
        <taxon>Rhabditomorpha</taxon>
        <taxon>Strongyloidea</taxon>
        <taxon>Strongylidae</taxon>
        <taxon>Cylicocyclus</taxon>
    </lineage>
</organism>
<evidence type="ECO:0000313" key="3">
    <source>
        <dbReference type="Proteomes" id="UP001176961"/>
    </source>
</evidence>
<keyword evidence="1" id="KW-1133">Transmembrane helix</keyword>
<dbReference type="EMBL" id="CATQJL010000223">
    <property type="protein sequence ID" value="CAJ0598893.1"/>
    <property type="molecule type" value="Genomic_DNA"/>
</dbReference>
<comment type="caution">
    <text evidence="2">The sequence shown here is derived from an EMBL/GenBank/DDBJ whole genome shotgun (WGS) entry which is preliminary data.</text>
</comment>